<comment type="caution">
    <text evidence="2">The sequence shown here is derived from an EMBL/GenBank/DDBJ whole genome shotgun (WGS) entry which is preliminary data.</text>
</comment>
<name>A0AAD5QQ11_PARTN</name>
<evidence type="ECO:0000313" key="3">
    <source>
        <dbReference type="Proteomes" id="UP001196413"/>
    </source>
</evidence>
<organism evidence="2 3">
    <name type="scientific">Parelaphostrongylus tenuis</name>
    <name type="common">Meningeal worm</name>
    <dbReference type="NCBI Taxonomy" id="148309"/>
    <lineage>
        <taxon>Eukaryota</taxon>
        <taxon>Metazoa</taxon>
        <taxon>Ecdysozoa</taxon>
        <taxon>Nematoda</taxon>
        <taxon>Chromadorea</taxon>
        <taxon>Rhabditida</taxon>
        <taxon>Rhabditina</taxon>
        <taxon>Rhabditomorpha</taxon>
        <taxon>Strongyloidea</taxon>
        <taxon>Metastrongylidae</taxon>
        <taxon>Parelaphostrongylus</taxon>
    </lineage>
</organism>
<sequence length="162" mass="18646">MAVEMNIPLFAIAVIFINVAALNNLETRKESSAIDENFEEGLEKGYQLLKSEPDADETKKLLQHLHYMKPEIKQEPTLSAEQKAELQEAIKIYEETKKYHIDDTIEEINAKANIDKALYQGDMLLTRFVIPEIYAHMSTAHALLFPIENKLKRLSEMLKRTV</sequence>
<dbReference type="AlphaFoldDB" id="A0AAD5QQ11"/>
<reference evidence="2" key="1">
    <citation type="submission" date="2021-06" db="EMBL/GenBank/DDBJ databases">
        <title>Parelaphostrongylus tenuis whole genome reference sequence.</title>
        <authorList>
            <person name="Garwood T.J."/>
            <person name="Larsen P.A."/>
            <person name="Fountain-Jones N.M."/>
            <person name="Garbe J.R."/>
            <person name="Macchietto M.G."/>
            <person name="Kania S.A."/>
            <person name="Gerhold R.W."/>
            <person name="Richards J.E."/>
            <person name="Wolf T.M."/>
        </authorList>
    </citation>
    <scope>NUCLEOTIDE SEQUENCE</scope>
    <source>
        <strain evidence="2">MNPRO001-30</strain>
        <tissue evidence="2">Meninges</tissue>
    </source>
</reference>
<feature type="chain" id="PRO_5042027902" description="DUF4142 domain-containing protein" evidence="1">
    <location>
        <begin position="22"/>
        <end position="162"/>
    </location>
</feature>
<evidence type="ECO:0000256" key="1">
    <source>
        <dbReference type="SAM" id="SignalP"/>
    </source>
</evidence>
<keyword evidence="1" id="KW-0732">Signal</keyword>
<accession>A0AAD5QQ11</accession>
<keyword evidence="3" id="KW-1185">Reference proteome</keyword>
<dbReference type="InterPro" id="IPR018531">
    <property type="entry name" value="DUF1993"/>
</dbReference>
<protein>
    <recommendedName>
        <fullName evidence="4">DUF4142 domain-containing protein</fullName>
    </recommendedName>
</protein>
<dbReference type="InterPro" id="IPR034660">
    <property type="entry name" value="DinB/YfiT-like"/>
</dbReference>
<dbReference type="Gene3D" id="1.20.120.450">
    <property type="entry name" value="dinb family like domain"/>
    <property type="match status" value="1"/>
</dbReference>
<dbReference type="EMBL" id="JAHQIW010003121">
    <property type="protein sequence ID" value="KAJ1357400.1"/>
    <property type="molecule type" value="Genomic_DNA"/>
</dbReference>
<evidence type="ECO:0000313" key="2">
    <source>
        <dbReference type="EMBL" id="KAJ1357400.1"/>
    </source>
</evidence>
<dbReference type="Proteomes" id="UP001196413">
    <property type="component" value="Unassembled WGS sequence"/>
</dbReference>
<dbReference type="Pfam" id="PF09351">
    <property type="entry name" value="DUF1993"/>
    <property type="match status" value="1"/>
</dbReference>
<gene>
    <name evidence="2" type="ORF">KIN20_015535</name>
</gene>
<evidence type="ECO:0008006" key="4">
    <source>
        <dbReference type="Google" id="ProtNLM"/>
    </source>
</evidence>
<feature type="signal peptide" evidence="1">
    <location>
        <begin position="1"/>
        <end position="21"/>
    </location>
</feature>
<proteinExistence type="predicted"/>